<accession>A0A418DRR7</accession>
<dbReference type="Pfam" id="PF03184">
    <property type="entry name" value="DDE_1"/>
    <property type="match status" value="1"/>
</dbReference>
<dbReference type="EMBL" id="QUTG01001812">
    <property type="protein sequence ID" value="RHY98682.1"/>
    <property type="molecule type" value="Genomic_DNA"/>
</dbReference>
<dbReference type="Proteomes" id="UP000285712">
    <property type="component" value="Unassembled WGS sequence"/>
</dbReference>
<name>A0A418DRR7_APHAT</name>
<comment type="caution">
    <text evidence="2">The sequence shown here is derived from an EMBL/GenBank/DDBJ whole genome shotgun (WGS) entry which is preliminary data.</text>
</comment>
<evidence type="ECO:0000259" key="1">
    <source>
        <dbReference type="Pfam" id="PF03184"/>
    </source>
</evidence>
<gene>
    <name evidence="2" type="ORF">DYB35_013228</name>
</gene>
<reference evidence="2 3" key="1">
    <citation type="submission" date="2018-08" db="EMBL/GenBank/DDBJ databases">
        <title>Aphanomyces genome sequencing and annotation.</title>
        <authorList>
            <person name="Minardi D."/>
            <person name="Oidtmann B."/>
            <person name="Van Der Giezen M."/>
            <person name="Studholme D.J."/>
        </authorList>
    </citation>
    <scope>NUCLEOTIDE SEQUENCE [LARGE SCALE GENOMIC DNA]</scope>
    <source>
        <strain evidence="2 3">Sv</strain>
    </source>
</reference>
<organism evidence="2 3">
    <name type="scientific">Aphanomyces astaci</name>
    <name type="common">Crayfish plague agent</name>
    <dbReference type="NCBI Taxonomy" id="112090"/>
    <lineage>
        <taxon>Eukaryota</taxon>
        <taxon>Sar</taxon>
        <taxon>Stramenopiles</taxon>
        <taxon>Oomycota</taxon>
        <taxon>Saprolegniomycetes</taxon>
        <taxon>Saprolegniales</taxon>
        <taxon>Verrucalvaceae</taxon>
        <taxon>Aphanomyces</taxon>
    </lineage>
</organism>
<evidence type="ECO:0000313" key="2">
    <source>
        <dbReference type="EMBL" id="RHY98682.1"/>
    </source>
</evidence>
<proteinExistence type="predicted"/>
<dbReference type="GO" id="GO:0003676">
    <property type="term" value="F:nucleic acid binding"/>
    <property type="evidence" value="ECO:0007669"/>
    <property type="project" value="InterPro"/>
</dbReference>
<feature type="domain" description="DDE-1" evidence="1">
    <location>
        <begin position="68"/>
        <end position="134"/>
    </location>
</feature>
<dbReference type="InterPro" id="IPR004875">
    <property type="entry name" value="DDE_SF_endonuclease_dom"/>
</dbReference>
<protein>
    <recommendedName>
        <fullName evidence="1">DDE-1 domain-containing protein</fullName>
    </recommendedName>
</protein>
<evidence type="ECO:0000313" key="3">
    <source>
        <dbReference type="Proteomes" id="UP000285712"/>
    </source>
</evidence>
<sequence>MMQWVKRNHKEQLVAYLQSKKNDDVAFNTFRCLLLRFAQKHRFRHSPRERLDGRACIVNLVDALFGQHIEDASVLMLDNLDCHMLDEAHDKVAEKLFSVIEPLPANSTSRCQPLVVEIMGPLKSMLKTAWLMEDEERDVVILRLRKNSWRSIKVLSEPPLAAAVAHGIWSLVGHKAAARAVV</sequence>
<dbReference type="AlphaFoldDB" id="A0A418DRR7"/>